<accession>A0AAV6YDG5</accession>
<protein>
    <recommendedName>
        <fullName evidence="1">KIB1-4 beta-propeller domain-containing protein</fullName>
    </recommendedName>
</protein>
<name>A0AAV6YDG5_9LAMI</name>
<proteinExistence type="predicted"/>
<dbReference type="PANTHER" id="PTHR33127">
    <property type="entry name" value="TRANSMEMBRANE PROTEIN"/>
    <property type="match status" value="1"/>
</dbReference>
<sequence>MPADYCNDNHEEQNDTILLNLKDYCEEDLRKNASEQQLFDLPFDILQEVIIKDLEPLDYMNFRALSRIDRSIAPHINWKTSLSGTNTNLSFPSLMFALKHQKLYNFMDPRINHNYFIKIPEILEDTTVRYSNNGWLIMSRRDIVHLYNPFTGDIVRYTSPFELEEHFFFVSKPSRSGCFLVSISFCREKWLIINIRHPGGNEWIREVVQNNVRFKTYNSPVFFQDAFYYLDQSGYLGTLKIEEENFTWEVFNQIRISCSSFHRNFLVECGGELLSVFVARAGKWMFIVLSSSKSWCRKQDIFRQIA</sequence>
<dbReference type="EMBL" id="WHWC01000001">
    <property type="protein sequence ID" value="KAG8390242.1"/>
    <property type="molecule type" value="Genomic_DNA"/>
</dbReference>
<evidence type="ECO:0000313" key="2">
    <source>
        <dbReference type="EMBL" id="KAG8390242.1"/>
    </source>
</evidence>
<dbReference type="PANTHER" id="PTHR33127:SF5">
    <property type="entry name" value="TRANSMEMBRANE PROTEIN"/>
    <property type="match status" value="1"/>
</dbReference>
<gene>
    <name evidence="2" type="ORF">BUALT_Bualt01G0063400</name>
</gene>
<evidence type="ECO:0000259" key="1">
    <source>
        <dbReference type="Pfam" id="PF03478"/>
    </source>
</evidence>
<comment type="caution">
    <text evidence="2">The sequence shown here is derived from an EMBL/GenBank/DDBJ whole genome shotgun (WGS) entry which is preliminary data.</text>
</comment>
<dbReference type="Pfam" id="PF03478">
    <property type="entry name" value="Beta-prop_KIB1-4"/>
    <property type="match status" value="1"/>
</dbReference>
<evidence type="ECO:0000313" key="3">
    <source>
        <dbReference type="Proteomes" id="UP000826271"/>
    </source>
</evidence>
<keyword evidence="3" id="KW-1185">Reference proteome</keyword>
<reference evidence="2" key="1">
    <citation type="submission" date="2019-10" db="EMBL/GenBank/DDBJ databases">
        <authorList>
            <person name="Zhang R."/>
            <person name="Pan Y."/>
            <person name="Wang J."/>
            <person name="Ma R."/>
            <person name="Yu S."/>
        </authorList>
    </citation>
    <scope>NUCLEOTIDE SEQUENCE</scope>
    <source>
        <strain evidence="2">LA-IB0</strain>
        <tissue evidence="2">Leaf</tissue>
    </source>
</reference>
<dbReference type="Proteomes" id="UP000826271">
    <property type="component" value="Unassembled WGS sequence"/>
</dbReference>
<organism evidence="2 3">
    <name type="scientific">Buddleja alternifolia</name>
    <dbReference type="NCBI Taxonomy" id="168488"/>
    <lineage>
        <taxon>Eukaryota</taxon>
        <taxon>Viridiplantae</taxon>
        <taxon>Streptophyta</taxon>
        <taxon>Embryophyta</taxon>
        <taxon>Tracheophyta</taxon>
        <taxon>Spermatophyta</taxon>
        <taxon>Magnoliopsida</taxon>
        <taxon>eudicotyledons</taxon>
        <taxon>Gunneridae</taxon>
        <taxon>Pentapetalae</taxon>
        <taxon>asterids</taxon>
        <taxon>lamiids</taxon>
        <taxon>Lamiales</taxon>
        <taxon>Scrophulariaceae</taxon>
        <taxon>Buddlejeae</taxon>
        <taxon>Buddleja</taxon>
    </lineage>
</organism>
<feature type="domain" description="KIB1-4 beta-propeller" evidence="1">
    <location>
        <begin position="112"/>
        <end position="291"/>
    </location>
</feature>
<dbReference type="InterPro" id="IPR005174">
    <property type="entry name" value="KIB1-4_b-propeller"/>
</dbReference>
<dbReference type="AlphaFoldDB" id="A0AAV6YDG5"/>